<accession>A0A024LT82</accession>
<sequence>MIKMIAMGVWGCLVALGILMLSVKVNAVKPDISEASAPVVEEVSSGQTEVISVPILVEGVVQGYIISQLTYLIDKKVEKDVSLPLSVLINDAIFKCFWDSYSDVRAVEKIKFETVKKQIIDEVNQHFPTPVVKDLLVKQFNYLPADQIRDMKHTG</sequence>
<dbReference type="EMBL" id="HG977197">
    <property type="protein sequence ID" value="CDP80565.1"/>
    <property type="molecule type" value="Genomic_DNA"/>
</dbReference>
<dbReference type="AlphaFoldDB" id="A0A024LT82"/>
<proteinExistence type="predicted"/>
<name>A0A024LT82_9HYPH</name>
<evidence type="ECO:0000313" key="1">
    <source>
        <dbReference type="EMBL" id="CDP80565.1"/>
    </source>
</evidence>
<protein>
    <submittedName>
        <fullName evidence="1">Uncharacterized protein</fullName>
    </submittedName>
</protein>
<organism evidence="1">
    <name type="scientific">Bartonella schoenbuchensis</name>
    <dbReference type="NCBI Taxonomy" id="165694"/>
    <lineage>
        <taxon>Bacteria</taxon>
        <taxon>Pseudomonadati</taxon>
        <taxon>Pseudomonadota</taxon>
        <taxon>Alphaproteobacteria</taxon>
        <taxon>Hyphomicrobiales</taxon>
        <taxon>Bartonellaceae</taxon>
        <taxon>Bartonella</taxon>
    </lineage>
</organism>
<reference evidence="1" key="2">
    <citation type="submission" date="2014-05" db="EMBL/GenBank/DDBJ databases">
        <title>Genome sequencing of Bartonella spp. isolated from human blood.</title>
        <authorList>
            <person name="Raoult D."/>
        </authorList>
    </citation>
    <scope>NUCLEOTIDE SEQUENCE</scope>
    <source>
        <strain evidence="1">MVT06</strain>
    </source>
</reference>
<gene>
    <name evidence="1" type="ORF">BN1046_01508</name>
</gene>
<reference evidence="1" key="1">
    <citation type="submission" date="2013-11" db="EMBL/GenBank/DDBJ databases">
        <authorList>
            <person name="GENOMES U."/>
        </authorList>
    </citation>
    <scope>NUCLEOTIDE SEQUENCE</scope>
    <source>
        <strain evidence="1">MVT06</strain>
    </source>
</reference>